<keyword evidence="3" id="KW-0805">Transcription regulation</keyword>
<dbReference type="GO" id="GO:0006351">
    <property type="term" value="P:DNA-templated transcription"/>
    <property type="evidence" value="ECO:0007669"/>
    <property type="project" value="TreeGrafter"/>
</dbReference>
<dbReference type="Proteomes" id="UP000199184">
    <property type="component" value="Unassembled WGS sequence"/>
</dbReference>
<feature type="domain" description="HTH lysR-type" evidence="6">
    <location>
        <begin position="9"/>
        <end position="66"/>
    </location>
</feature>
<gene>
    <name evidence="7" type="ORF">GA0061098_101839</name>
</gene>
<sequence>MATTRMEAINLNRLAYFAAVVDAGSFTRAAERLGITKTVVSQQVARLEAELKTALLLRTTRRVEPTEAGRLLHARCVMILRTAEDAVDELAQTNAEPMGMLRIAAPNDYGATMIAPLAAKFARKYPACSVELILSDTRTDLLANQIDLSIRVGWLNDSSQQARRIGSFRQLLVAAPDVAAAFRGMTPDELAALPFIANGALDEPLVWRFTRRDIDSRTIRMRQSISINTTPAVLGAALAGGGLCVLPDYLAAEHLKSRRLVHVLPSWSLPAGGIHAVYPAARFRPPKITAFVAMLVQEGRTLASKFPE</sequence>
<dbReference type="PANTHER" id="PTHR30537">
    <property type="entry name" value="HTH-TYPE TRANSCRIPTIONAL REGULATOR"/>
    <property type="match status" value="1"/>
</dbReference>
<proteinExistence type="inferred from homology"/>
<accession>A0A1C3XKQ1</accession>
<organism evidence="7 8">
    <name type="scientific">Bradyrhizobium shewense</name>
    <dbReference type="NCBI Taxonomy" id="1761772"/>
    <lineage>
        <taxon>Bacteria</taxon>
        <taxon>Pseudomonadati</taxon>
        <taxon>Pseudomonadota</taxon>
        <taxon>Alphaproteobacteria</taxon>
        <taxon>Hyphomicrobiales</taxon>
        <taxon>Nitrobacteraceae</taxon>
        <taxon>Bradyrhizobium</taxon>
    </lineage>
</organism>
<dbReference type="SUPFAM" id="SSF53850">
    <property type="entry name" value="Periplasmic binding protein-like II"/>
    <property type="match status" value="1"/>
</dbReference>
<evidence type="ECO:0000256" key="5">
    <source>
        <dbReference type="ARBA" id="ARBA00023163"/>
    </source>
</evidence>
<protein>
    <submittedName>
        <fullName evidence="7">DNA-binding transcriptional regulator, LysR family</fullName>
    </submittedName>
</protein>
<dbReference type="InterPro" id="IPR000847">
    <property type="entry name" value="LysR_HTH_N"/>
</dbReference>
<keyword evidence="4 7" id="KW-0238">DNA-binding</keyword>
<dbReference type="InterPro" id="IPR036390">
    <property type="entry name" value="WH_DNA-bd_sf"/>
</dbReference>
<dbReference type="PRINTS" id="PR00039">
    <property type="entry name" value="HTHLYSR"/>
</dbReference>
<comment type="function">
    <text evidence="1">NodD regulates the expression of the nodABCFE genes which encode other nodulation proteins. NodD is also a negative regulator of its own expression. Binds flavonoids as inducers.</text>
</comment>
<dbReference type="PROSITE" id="PS50931">
    <property type="entry name" value="HTH_LYSR"/>
    <property type="match status" value="1"/>
</dbReference>
<dbReference type="InterPro" id="IPR058163">
    <property type="entry name" value="LysR-type_TF_proteobact-type"/>
</dbReference>
<evidence type="ECO:0000259" key="6">
    <source>
        <dbReference type="PROSITE" id="PS50931"/>
    </source>
</evidence>
<evidence type="ECO:0000256" key="3">
    <source>
        <dbReference type="ARBA" id="ARBA00023015"/>
    </source>
</evidence>
<dbReference type="Gene3D" id="1.10.10.10">
    <property type="entry name" value="Winged helix-like DNA-binding domain superfamily/Winged helix DNA-binding domain"/>
    <property type="match status" value="1"/>
</dbReference>
<comment type="similarity">
    <text evidence="2">Belongs to the LysR transcriptional regulatory family.</text>
</comment>
<dbReference type="SUPFAM" id="SSF46785">
    <property type="entry name" value="Winged helix' DNA-binding domain"/>
    <property type="match status" value="1"/>
</dbReference>
<dbReference type="Gene3D" id="3.40.190.290">
    <property type="match status" value="1"/>
</dbReference>
<evidence type="ECO:0000256" key="1">
    <source>
        <dbReference type="ARBA" id="ARBA00003502"/>
    </source>
</evidence>
<dbReference type="AlphaFoldDB" id="A0A1C3XKQ1"/>
<evidence type="ECO:0000313" key="8">
    <source>
        <dbReference type="Proteomes" id="UP000199184"/>
    </source>
</evidence>
<dbReference type="GO" id="GO:0003700">
    <property type="term" value="F:DNA-binding transcription factor activity"/>
    <property type="evidence" value="ECO:0007669"/>
    <property type="project" value="InterPro"/>
</dbReference>
<dbReference type="PANTHER" id="PTHR30537:SF66">
    <property type="entry name" value="IRON-REGULATED VIRULENCE REGULATORY PROTEIN IRGB"/>
    <property type="match status" value="1"/>
</dbReference>
<dbReference type="Pfam" id="PF03466">
    <property type="entry name" value="LysR_substrate"/>
    <property type="match status" value="1"/>
</dbReference>
<dbReference type="GO" id="GO:0043565">
    <property type="term" value="F:sequence-specific DNA binding"/>
    <property type="evidence" value="ECO:0007669"/>
    <property type="project" value="TreeGrafter"/>
</dbReference>
<evidence type="ECO:0000256" key="4">
    <source>
        <dbReference type="ARBA" id="ARBA00023125"/>
    </source>
</evidence>
<evidence type="ECO:0000313" key="7">
    <source>
        <dbReference type="EMBL" id="SCB52840.1"/>
    </source>
</evidence>
<dbReference type="EMBL" id="FMAI01000018">
    <property type="protein sequence ID" value="SCB52840.1"/>
    <property type="molecule type" value="Genomic_DNA"/>
</dbReference>
<keyword evidence="5" id="KW-0804">Transcription</keyword>
<dbReference type="InterPro" id="IPR036388">
    <property type="entry name" value="WH-like_DNA-bd_sf"/>
</dbReference>
<dbReference type="Pfam" id="PF00126">
    <property type="entry name" value="HTH_1"/>
    <property type="match status" value="1"/>
</dbReference>
<reference evidence="8" key="1">
    <citation type="submission" date="2016-08" db="EMBL/GenBank/DDBJ databases">
        <authorList>
            <person name="Varghese N."/>
            <person name="Submissions Spin"/>
        </authorList>
    </citation>
    <scope>NUCLEOTIDE SEQUENCE [LARGE SCALE GENOMIC DNA]</scope>
    <source>
        <strain evidence="8">ERR11</strain>
    </source>
</reference>
<dbReference type="FunFam" id="1.10.10.10:FF:000001">
    <property type="entry name" value="LysR family transcriptional regulator"/>
    <property type="match status" value="1"/>
</dbReference>
<dbReference type="CDD" id="cd08422">
    <property type="entry name" value="PBP2_CrgA_like"/>
    <property type="match status" value="1"/>
</dbReference>
<name>A0A1C3XKQ1_9BRAD</name>
<dbReference type="InterPro" id="IPR005119">
    <property type="entry name" value="LysR_subst-bd"/>
</dbReference>
<evidence type="ECO:0000256" key="2">
    <source>
        <dbReference type="ARBA" id="ARBA00009437"/>
    </source>
</evidence>
<keyword evidence="8" id="KW-1185">Reference proteome</keyword>